<reference evidence="1" key="1">
    <citation type="submission" date="2017-12" db="EMBL/GenBank/DDBJ databases">
        <title>FDA dAtabase for Regulatory Grade micrObial Sequences (FDA-ARGOS): Supporting development and validation of Infectious Disease Dx tests.</title>
        <authorList>
            <person name="Campos J."/>
            <person name="Goldberg B."/>
            <person name="Tallon L."/>
            <person name="Sadzewicz L."/>
            <person name="Sengamalay N."/>
            <person name="Ott S."/>
            <person name="Godinez A."/>
            <person name="Nagaraj S."/>
            <person name="Vyas G."/>
            <person name="Aluvathingal J."/>
            <person name="Nadendla S."/>
            <person name="Geyer C."/>
            <person name="Nandy P."/>
            <person name="Hobson J."/>
            <person name="Sichtig H."/>
        </authorList>
    </citation>
    <scope>NUCLEOTIDE SEQUENCE</scope>
    <source>
        <strain evidence="1">FDAARGOS_252</strain>
    </source>
</reference>
<name>A0A1V0GRZ5_9RHOB</name>
<evidence type="ECO:0000313" key="2">
    <source>
        <dbReference type="Proteomes" id="UP000191257"/>
    </source>
</evidence>
<dbReference type="KEGG" id="pye:A6J80_09770"/>
<gene>
    <name evidence="1" type="ORF">A6J80_09770</name>
</gene>
<evidence type="ECO:0008006" key="3">
    <source>
        <dbReference type="Google" id="ProtNLM"/>
    </source>
</evidence>
<dbReference type="AlphaFoldDB" id="A0A1V0GRZ5"/>
<accession>A0A1V0GRZ5</accession>
<protein>
    <recommendedName>
        <fullName evidence="3">Phage tail protein</fullName>
    </recommendedName>
</protein>
<keyword evidence="2" id="KW-1185">Reference proteome</keyword>
<sequence length="199" mass="22785">MIRWSRRIASPNAAIDLDLSEVRRVMAELENTKEEIGGATTKALRRTASALRVMASKRLTSELQIRKAMELRKRMKDMKLRVKSDGSAVMGMWFGLNDMGVSKFKGRIRKTPAGASFRGVEYPGTFVAKMAEDRPLSIYKRRGRDRFPVVEQTLPIKDQADVIIKDEIFPEATRIFMKNLLHELRYRARLRAEKAARDG</sequence>
<organism evidence="1 2">
    <name type="scientific">Paracoccus yeei</name>
    <dbReference type="NCBI Taxonomy" id="147645"/>
    <lineage>
        <taxon>Bacteria</taxon>
        <taxon>Pseudomonadati</taxon>
        <taxon>Pseudomonadota</taxon>
        <taxon>Alphaproteobacteria</taxon>
        <taxon>Rhodobacterales</taxon>
        <taxon>Paracoccaceae</taxon>
        <taxon>Paracoccus</taxon>
    </lineage>
</organism>
<dbReference type="EMBL" id="CP020442">
    <property type="protein sequence ID" value="ARC36635.1"/>
    <property type="molecule type" value="Genomic_DNA"/>
</dbReference>
<evidence type="ECO:0000313" key="1">
    <source>
        <dbReference type="EMBL" id="ARC36635.1"/>
    </source>
</evidence>
<dbReference type="Proteomes" id="UP000191257">
    <property type="component" value="Chromosome"/>
</dbReference>
<proteinExistence type="predicted"/>